<accession>A0A220S0U5</accession>
<organism evidence="4 5">
    <name type="scientific">Neisseria chenwenguii</name>
    <dbReference type="NCBI Taxonomy" id="1853278"/>
    <lineage>
        <taxon>Bacteria</taxon>
        <taxon>Pseudomonadati</taxon>
        <taxon>Pseudomonadota</taxon>
        <taxon>Betaproteobacteria</taxon>
        <taxon>Neisseriales</taxon>
        <taxon>Neisseriaceae</taxon>
        <taxon>Neisseria</taxon>
    </lineage>
</organism>
<gene>
    <name evidence="4" type="ORF">BG910_03905</name>
</gene>
<proteinExistence type="predicted"/>
<evidence type="ECO:0000313" key="4">
    <source>
        <dbReference type="EMBL" id="ASK26996.1"/>
    </source>
</evidence>
<evidence type="ECO:0000256" key="1">
    <source>
        <dbReference type="SAM" id="MobiDB-lite"/>
    </source>
</evidence>
<sequence length="339" mass="37053">MYKKLLAVSLAAVLLSACSGDKAEQKPTLSCNDPAVLQSVKTNIQDIVKQDARSYARSDALQFVDADKIIAAATQLEISLENPAEIQEGGKTLCSAGLKIQIPTDIMKTAETNSPLVYNEVGLIQWITRKINGSGLSFDQGAFQTELRYTPSQTDGANFEDNTLTATAQTLSAALMPYGIKSIVMIDGEPVSREQALKLSSEKFAEPSDDSSPDPQDILDNNAASGTSGLPDDTAASSAEVLNPVETLSDHTAQADLDAARDQNRRADEEVNRVWRSMDGSIRKTLQSEQRSWIQNKQQNCQRAAAQADDPAQAEYRRLQCETRMSRERVQYLKGYTIN</sequence>
<feature type="domain" description="Lysozyme inhibitor LprI-like N-terminal" evidence="3">
    <location>
        <begin position="257"/>
        <end position="333"/>
    </location>
</feature>
<dbReference type="RefSeq" id="WP_089035714.1">
    <property type="nucleotide sequence ID" value="NZ_CP022278.1"/>
</dbReference>
<dbReference type="InterPro" id="IPR009739">
    <property type="entry name" value="LprI-like_N"/>
</dbReference>
<dbReference type="PROSITE" id="PS51257">
    <property type="entry name" value="PROKAR_LIPOPROTEIN"/>
    <property type="match status" value="1"/>
</dbReference>
<dbReference type="Gene3D" id="1.20.1270.180">
    <property type="match status" value="1"/>
</dbReference>
<reference evidence="4 5" key="1">
    <citation type="submission" date="2017-06" db="EMBL/GenBank/DDBJ databases">
        <title>Neisseria chenwenguii sp. nov., isolated from the intestinal contents of Tibetan Plateau Pika in Yushu, Qinghai Province, China.</title>
        <authorList>
            <person name="Zhang G."/>
        </authorList>
    </citation>
    <scope>NUCLEOTIDE SEQUENCE [LARGE SCALE GENOMIC DNA]</scope>
    <source>
        <strain evidence="4 5">10023</strain>
    </source>
</reference>
<dbReference type="Pfam" id="PF07007">
    <property type="entry name" value="LprI"/>
    <property type="match status" value="1"/>
</dbReference>
<evidence type="ECO:0000256" key="2">
    <source>
        <dbReference type="SAM" id="SignalP"/>
    </source>
</evidence>
<feature type="region of interest" description="Disordered" evidence="1">
    <location>
        <begin position="201"/>
        <end position="236"/>
    </location>
</feature>
<name>A0A220S0U5_9NEIS</name>
<dbReference type="Proteomes" id="UP000198238">
    <property type="component" value="Chromosome"/>
</dbReference>
<dbReference type="EMBL" id="CP022278">
    <property type="protein sequence ID" value="ASK26996.1"/>
    <property type="molecule type" value="Genomic_DNA"/>
</dbReference>
<evidence type="ECO:0000313" key="5">
    <source>
        <dbReference type="Proteomes" id="UP000198238"/>
    </source>
</evidence>
<keyword evidence="5" id="KW-1185">Reference proteome</keyword>
<feature type="chain" id="PRO_5044005639" description="Lysozyme inhibitor LprI-like N-terminal domain-containing protein" evidence="2">
    <location>
        <begin position="24"/>
        <end position="339"/>
    </location>
</feature>
<dbReference type="OrthoDB" id="8607286at2"/>
<keyword evidence="2" id="KW-0732">Signal</keyword>
<dbReference type="KEGG" id="nei:BG910_03905"/>
<dbReference type="AlphaFoldDB" id="A0A220S0U5"/>
<protein>
    <recommendedName>
        <fullName evidence="3">Lysozyme inhibitor LprI-like N-terminal domain-containing protein</fullName>
    </recommendedName>
</protein>
<evidence type="ECO:0000259" key="3">
    <source>
        <dbReference type="Pfam" id="PF07007"/>
    </source>
</evidence>
<feature type="signal peptide" evidence="2">
    <location>
        <begin position="1"/>
        <end position="23"/>
    </location>
</feature>